<name>C6HA27_AJECH</name>
<organism evidence="1 2">
    <name type="scientific">Ajellomyces capsulatus (strain H143)</name>
    <name type="common">Darling's disease fungus</name>
    <name type="synonym">Histoplasma capsulatum</name>
    <dbReference type="NCBI Taxonomy" id="544712"/>
    <lineage>
        <taxon>Eukaryota</taxon>
        <taxon>Fungi</taxon>
        <taxon>Dikarya</taxon>
        <taxon>Ascomycota</taxon>
        <taxon>Pezizomycotina</taxon>
        <taxon>Eurotiomycetes</taxon>
        <taxon>Eurotiomycetidae</taxon>
        <taxon>Onygenales</taxon>
        <taxon>Ajellomycetaceae</taxon>
        <taxon>Histoplasma</taxon>
    </lineage>
</organism>
<accession>C6HA27</accession>
<dbReference type="VEuPathDB" id="FungiDB:HCDG_03058"/>
<protein>
    <submittedName>
        <fullName evidence="1">Uncharacterized protein</fullName>
    </submittedName>
</protein>
<dbReference type="HOGENOM" id="CLU_871441_0_0_1"/>
<evidence type="ECO:0000313" key="1">
    <source>
        <dbReference type="EMBL" id="EER43160.1"/>
    </source>
</evidence>
<evidence type="ECO:0000313" key="2">
    <source>
        <dbReference type="Proteomes" id="UP000002624"/>
    </source>
</evidence>
<reference evidence="2" key="1">
    <citation type="submission" date="2009-05" db="EMBL/GenBank/DDBJ databases">
        <title>The genome sequence of Ajellomyces capsulatus strain H143.</title>
        <authorList>
            <person name="Champion M."/>
            <person name="Cuomo C.A."/>
            <person name="Ma L.-J."/>
            <person name="Henn M.R."/>
            <person name="Sil A."/>
            <person name="Goldman B."/>
            <person name="Young S.K."/>
            <person name="Kodira C.D."/>
            <person name="Zeng Q."/>
            <person name="Koehrsen M."/>
            <person name="Alvarado L."/>
            <person name="Berlin A.M."/>
            <person name="Borenstein D."/>
            <person name="Chen Z."/>
            <person name="Engels R."/>
            <person name="Freedman E."/>
            <person name="Gellesch M."/>
            <person name="Goldberg J."/>
            <person name="Griggs A."/>
            <person name="Gujja S."/>
            <person name="Heiman D.I."/>
            <person name="Hepburn T.A."/>
            <person name="Howarth C."/>
            <person name="Jen D."/>
            <person name="Larson L."/>
            <person name="Lewis B."/>
            <person name="Mehta T."/>
            <person name="Park D."/>
            <person name="Pearson M."/>
            <person name="Roberts A."/>
            <person name="Saif S."/>
            <person name="Shea T.D."/>
            <person name="Shenoy N."/>
            <person name="Sisk P."/>
            <person name="Stolte C."/>
            <person name="Sykes S."/>
            <person name="Walk T."/>
            <person name="White J."/>
            <person name="Yandava C."/>
            <person name="Klein B."/>
            <person name="McEwen J.G."/>
            <person name="Puccia R."/>
            <person name="Goldman G.H."/>
            <person name="Felipe M.S."/>
            <person name="Nino-Vega G."/>
            <person name="San-Blas G."/>
            <person name="Taylor J.W."/>
            <person name="Mendoza L."/>
            <person name="Galagan J.E."/>
            <person name="Nusbaum C."/>
            <person name="Birren B.W."/>
        </authorList>
    </citation>
    <scope>NUCLEOTIDE SEQUENCE [LARGE SCALE GENOMIC DNA]</scope>
    <source>
        <strain evidence="2">H143</strain>
    </source>
</reference>
<gene>
    <name evidence="1" type="ORF">HCDG_03058</name>
</gene>
<proteinExistence type="predicted"/>
<dbReference type="EMBL" id="GG692421">
    <property type="protein sequence ID" value="EER43160.1"/>
    <property type="molecule type" value="Genomic_DNA"/>
</dbReference>
<dbReference type="Proteomes" id="UP000002624">
    <property type="component" value="Unassembled WGS sequence"/>
</dbReference>
<sequence>MPPRPINGNIIRRREPNVILSKSTPLDVVTTPDTELRSKSCAASDPQFEHVESSPRVVFSLFALSNRLGEEARWHGRAQQNSIFKCIQDLHVSAREEHIGILKSYLRASNPCGTARRNSCKFGQWTSLSWDGLEHGYMVRQALRLDGDGSPHVDGGSVNMGTVPKSHGRPAGSTCHCLNYGGGVFWLHIDARPTYIDMSIHVYGQKGSKDMGARHGMAVRGSCQRSRAFYKPDRMVRQSIVCTIRQLANDANAGRLEWRRTGPQPPNDNWSALEASTDQTYGQCYRPDKLRHGLDAWTDVRQTAGSRKGKLTSRETSYI</sequence>
<dbReference type="AlphaFoldDB" id="C6HA27"/>